<name>A0A8J1U659_OWEFU</name>
<dbReference type="EMBL" id="CAIIXF020000009">
    <property type="protein sequence ID" value="CAH1795569.1"/>
    <property type="molecule type" value="Genomic_DNA"/>
</dbReference>
<dbReference type="Proteomes" id="UP000749559">
    <property type="component" value="Unassembled WGS sequence"/>
</dbReference>
<feature type="compositionally biased region" description="Basic and acidic residues" evidence="1">
    <location>
        <begin position="644"/>
        <end position="655"/>
    </location>
</feature>
<feature type="region of interest" description="Disordered" evidence="1">
    <location>
        <begin position="605"/>
        <end position="655"/>
    </location>
</feature>
<dbReference type="Pfam" id="PF07093">
    <property type="entry name" value="SGT1"/>
    <property type="match status" value="1"/>
</dbReference>
<proteinExistence type="predicted"/>
<feature type="region of interest" description="Disordered" evidence="1">
    <location>
        <begin position="548"/>
        <end position="586"/>
    </location>
</feature>
<evidence type="ECO:0000313" key="3">
    <source>
        <dbReference type="Proteomes" id="UP000749559"/>
    </source>
</evidence>
<dbReference type="GO" id="GO:0005634">
    <property type="term" value="C:nucleus"/>
    <property type="evidence" value="ECO:0007669"/>
    <property type="project" value="TreeGrafter"/>
</dbReference>
<sequence>VNFRMAAKHLQVQEDCVEYQLFPPPPEGLEPPDEQEYLEERCDQYLGHLGSLLVSYIWQKEPFNLNVHKSSGLIPGHLRGITRFGDNIEDEWFIVYMLYELTKTYPGLVARVWDTDGEFLLIEAADHIPKWLEPATSENRIFISEGQLHIIPKAQRPGAITTTGTPDLEDSLVCIRDYPTITLAHNPVQSAIKRRIKEYPGKIEANMHRAHCYIPAALAAVLEDNPQLLAAGVEAFYYRDPVDLKACRTFTHFRPGTRVMREVKFTRCLYAQLMQQRFQPDPRSGWTLPATSNPKHKSHELGMKLAHGFEILCAKCSAKPGQTNPSTIADNDVRWQRYKSTLQEKGYFKGEVEGSQLYRQLEQSAKKHFSEAVATQESNSKDAGHQVLTLLDSLKYDIEDLRKQEKNLKKPDNDSWLDITPQQLDDLIHKTTGQNTTDDTFDLTDIANSMKSFVNNVSGFEGAEFPGQEEGDIQFNSSSFMQDMQKLVDLDDNMGDSSSDDMSEYGSDDELDELGPSPRKPPPKQNGQSMKGYMDAMDRELAQTNVWKSFERESKPVAPPRHKKAKVPARARPESDEFDIDDLDDDFEPVNVDLTVVKNMMESYKSQQGLPGPGGNILGSMGVRIPEDSGSSDQDSTPAATPTSERESPKKETTV</sequence>
<protein>
    <submittedName>
        <fullName evidence="2">Uncharacterized protein</fullName>
    </submittedName>
</protein>
<dbReference type="OrthoDB" id="27237at2759"/>
<dbReference type="PANTHER" id="PTHR13060">
    <property type="entry name" value="SGT1 PROTEIN HSGT1 SUPPRESSOR OF GCR2"/>
    <property type="match status" value="1"/>
</dbReference>
<evidence type="ECO:0000313" key="2">
    <source>
        <dbReference type="EMBL" id="CAH1795569.1"/>
    </source>
</evidence>
<dbReference type="AlphaFoldDB" id="A0A8J1U659"/>
<dbReference type="InterPro" id="IPR010770">
    <property type="entry name" value="Ecd"/>
</dbReference>
<keyword evidence="3" id="KW-1185">Reference proteome</keyword>
<organism evidence="2 3">
    <name type="scientific">Owenia fusiformis</name>
    <name type="common">Polychaete worm</name>
    <dbReference type="NCBI Taxonomy" id="6347"/>
    <lineage>
        <taxon>Eukaryota</taxon>
        <taxon>Metazoa</taxon>
        <taxon>Spiralia</taxon>
        <taxon>Lophotrochozoa</taxon>
        <taxon>Annelida</taxon>
        <taxon>Polychaeta</taxon>
        <taxon>Sedentaria</taxon>
        <taxon>Canalipalpata</taxon>
        <taxon>Sabellida</taxon>
        <taxon>Oweniida</taxon>
        <taxon>Oweniidae</taxon>
        <taxon>Owenia</taxon>
    </lineage>
</organism>
<feature type="compositionally biased region" description="Polar residues" evidence="1">
    <location>
        <begin position="629"/>
        <end position="643"/>
    </location>
</feature>
<feature type="non-terminal residue" evidence="2">
    <location>
        <position position="655"/>
    </location>
</feature>
<gene>
    <name evidence="2" type="ORF">OFUS_LOCUS20091</name>
</gene>
<evidence type="ECO:0000256" key="1">
    <source>
        <dbReference type="SAM" id="MobiDB-lite"/>
    </source>
</evidence>
<feature type="compositionally biased region" description="Basic residues" evidence="1">
    <location>
        <begin position="560"/>
        <end position="569"/>
    </location>
</feature>
<accession>A0A8J1U659</accession>
<reference evidence="2" key="1">
    <citation type="submission" date="2022-03" db="EMBL/GenBank/DDBJ databases">
        <authorList>
            <person name="Martin C."/>
        </authorList>
    </citation>
    <scope>NUCLEOTIDE SEQUENCE</scope>
</reference>
<feature type="region of interest" description="Disordered" evidence="1">
    <location>
        <begin position="490"/>
        <end position="531"/>
    </location>
</feature>
<comment type="caution">
    <text evidence="2">The sequence shown here is derived from an EMBL/GenBank/DDBJ whole genome shotgun (WGS) entry which is preliminary data.</text>
</comment>
<dbReference type="PANTHER" id="PTHR13060:SF0">
    <property type="entry name" value="PROTEIN ECDYSONELESS HOMOLOG"/>
    <property type="match status" value="1"/>
</dbReference>
<feature type="compositionally biased region" description="Acidic residues" evidence="1">
    <location>
        <begin position="576"/>
        <end position="586"/>
    </location>
</feature>
<feature type="compositionally biased region" description="Acidic residues" evidence="1">
    <location>
        <begin position="490"/>
        <end position="513"/>
    </location>
</feature>